<keyword evidence="14" id="KW-0443">Lipid metabolism</keyword>
<keyword evidence="19" id="KW-0732">Signal</keyword>
<keyword evidence="8" id="KW-0967">Endosome</keyword>
<keyword evidence="9" id="KW-0378">Hydrolase</keyword>
<evidence type="ECO:0000256" key="11">
    <source>
        <dbReference type="ARBA" id="ARBA00022968"/>
    </source>
</evidence>
<dbReference type="CDD" id="cd00519">
    <property type="entry name" value="Lipase_3"/>
    <property type="match status" value="1"/>
</dbReference>
<dbReference type="GO" id="GO:0034496">
    <property type="term" value="P:multivesicular body membrane disassembly"/>
    <property type="evidence" value="ECO:0007669"/>
    <property type="project" value="TreeGrafter"/>
</dbReference>
<evidence type="ECO:0000256" key="4">
    <source>
        <dbReference type="ARBA" id="ARBA00010701"/>
    </source>
</evidence>
<protein>
    <recommendedName>
        <fullName evidence="6">triacylglycerol lipase</fullName>
        <ecNumber evidence="6">3.1.1.3</ecNumber>
    </recommendedName>
    <alternativeName>
        <fullName evidence="17">Autophagy-related protein 15</fullName>
    </alternativeName>
</protein>
<dbReference type="GO" id="GO:0006660">
    <property type="term" value="P:phosphatidylserine catabolic process"/>
    <property type="evidence" value="ECO:0007669"/>
    <property type="project" value="TreeGrafter"/>
</dbReference>
<feature type="region of interest" description="Disordered" evidence="18">
    <location>
        <begin position="542"/>
        <end position="564"/>
    </location>
</feature>
<keyword evidence="21" id="KW-1185">Reference proteome</keyword>
<dbReference type="GO" id="GO:0034727">
    <property type="term" value="P:piecemeal microautophagy of the nucleus"/>
    <property type="evidence" value="ECO:0007669"/>
    <property type="project" value="TreeGrafter"/>
</dbReference>
<dbReference type="GO" id="GO:0046461">
    <property type="term" value="P:neutral lipid catabolic process"/>
    <property type="evidence" value="ECO:0007669"/>
    <property type="project" value="TreeGrafter"/>
</dbReference>
<gene>
    <name evidence="20" type="primary">atg15</name>
    <name evidence="20" type="ORF">LAWI1_G005528</name>
</gene>
<evidence type="ECO:0000256" key="8">
    <source>
        <dbReference type="ARBA" id="ARBA00022753"/>
    </source>
</evidence>
<comment type="similarity">
    <text evidence="4">Belongs to the AB hydrolase superfamily. Lipase family.</text>
</comment>
<evidence type="ECO:0000256" key="19">
    <source>
        <dbReference type="SAM" id="SignalP"/>
    </source>
</evidence>
<comment type="catalytic activity">
    <reaction evidence="1">
        <text>a triacylglycerol + H2O = a diacylglycerol + a fatty acid + H(+)</text>
        <dbReference type="Rhea" id="RHEA:12044"/>
        <dbReference type="ChEBI" id="CHEBI:15377"/>
        <dbReference type="ChEBI" id="CHEBI:15378"/>
        <dbReference type="ChEBI" id="CHEBI:17855"/>
        <dbReference type="ChEBI" id="CHEBI:18035"/>
        <dbReference type="ChEBI" id="CHEBI:28868"/>
        <dbReference type="EC" id="3.1.1.3"/>
    </reaction>
</comment>
<keyword evidence="12" id="KW-1133">Transmembrane helix</keyword>
<dbReference type="GO" id="GO:0032585">
    <property type="term" value="C:multivesicular body membrane"/>
    <property type="evidence" value="ECO:0007669"/>
    <property type="project" value="UniProtKB-SubCell"/>
</dbReference>
<dbReference type="GO" id="GO:0004620">
    <property type="term" value="F:phospholipase activity"/>
    <property type="evidence" value="ECO:0007669"/>
    <property type="project" value="TreeGrafter"/>
</dbReference>
<name>A0A559M8M9_9HELO</name>
<evidence type="ECO:0000256" key="10">
    <source>
        <dbReference type="ARBA" id="ARBA00022963"/>
    </source>
</evidence>
<dbReference type="Proteomes" id="UP000315522">
    <property type="component" value="Unassembled WGS sequence"/>
</dbReference>
<dbReference type="PANTHER" id="PTHR47175">
    <property type="entry name" value="LIPASE ATG15-RELATED"/>
    <property type="match status" value="1"/>
</dbReference>
<evidence type="ECO:0000256" key="12">
    <source>
        <dbReference type="ARBA" id="ARBA00022989"/>
    </source>
</evidence>
<keyword evidence="7" id="KW-0812">Transmembrane</keyword>
<comment type="caution">
    <text evidence="20">The sequence shown here is derived from an EMBL/GenBank/DDBJ whole genome shotgun (WGS) entry which is preliminary data.</text>
</comment>
<feature type="compositionally biased region" description="Low complexity" evidence="18">
    <location>
        <begin position="467"/>
        <end position="487"/>
    </location>
</feature>
<proteinExistence type="inferred from homology"/>
<feature type="compositionally biased region" description="Low complexity" evidence="18">
    <location>
        <begin position="622"/>
        <end position="633"/>
    </location>
</feature>
<evidence type="ECO:0000313" key="20">
    <source>
        <dbReference type="EMBL" id="TVY89314.1"/>
    </source>
</evidence>
<evidence type="ECO:0000256" key="16">
    <source>
        <dbReference type="ARBA" id="ARBA00023180"/>
    </source>
</evidence>
<organism evidence="20 21">
    <name type="scientific">Lachnellula willkommii</name>
    <dbReference type="NCBI Taxonomy" id="215461"/>
    <lineage>
        <taxon>Eukaryota</taxon>
        <taxon>Fungi</taxon>
        <taxon>Dikarya</taxon>
        <taxon>Ascomycota</taxon>
        <taxon>Pezizomycotina</taxon>
        <taxon>Leotiomycetes</taxon>
        <taxon>Helotiales</taxon>
        <taxon>Lachnaceae</taxon>
        <taxon>Lachnellula</taxon>
    </lineage>
</organism>
<keyword evidence="15" id="KW-0472">Membrane</keyword>
<evidence type="ECO:0000256" key="3">
    <source>
        <dbReference type="ARBA" id="ARBA00004343"/>
    </source>
</evidence>
<dbReference type="EMBL" id="QGML01001313">
    <property type="protein sequence ID" value="TVY89314.1"/>
    <property type="molecule type" value="Genomic_DNA"/>
</dbReference>
<evidence type="ECO:0000256" key="1">
    <source>
        <dbReference type="ARBA" id="ARBA00001024"/>
    </source>
</evidence>
<evidence type="ECO:0000256" key="17">
    <source>
        <dbReference type="ARBA" id="ARBA00029828"/>
    </source>
</evidence>
<dbReference type="InterPro" id="IPR050805">
    <property type="entry name" value="ATG15_Lipase"/>
</dbReference>
<dbReference type="EC" id="3.1.1.3" evidence="6"/>
<feature type="chain" id="PRO_5021821072" description="triacylglycerol lipase" evidence="19">
    <location>
        <begin position="36"/>
        <end position="685"/>
    </location>
</feature>
<evidence type="ECO:0000256" key="13">
    <source>
        <dbReference type="ARBA" id="ARBA00023006"/>
    </source>
</evidence>
<dbReference type="Gene3D" id="3.40.50.1820">
    <property type="entry name" value="alpha/beta hydrolase"/>
    <property type="match status" value="1"/>
</dbReference>
<evidence type="ECO:0000256" key="2">
    <source>
        <dbReference type="ARBA" id="ARBA00004270"/>
    </source>
</evidence>
<feature type="region of interest" description="Disordered" evidence="18">
    <location>
        <begin position="466"/>
        <end position="487"/>
    </location>
</feature>
<dbReference type="SUPFAM" id="SSF53474">
    <property type="entry name" value="alpha/beta-Hydrolases"/>
    <property type="match status" value="1"/>
</dbReference>
<dbReference type="PANTHER" id="PTHR47175:SF2">
    <property type="entry name" value="LIPASE ATG15-RELATED"/>
    <property type="match status" value="1"/>
</dbReference>
<dbReference type="AlphaFoldDB" id="A0A559M8M9"/>
<evidence type="ECO:0000256" key="14">
    <source>
        <dbReference type="ARBA" id="ARBA00023098"/>
    </source>
</evidence>
<evidence type="ECO:0000256" key="6">
    <source>
        <dbReference type="ARBA" id="ARBA00013279"/>
    </source>
</evidence>
<accession>A0A559M8M9</accession>
<keyword evidence="10" id="KW-0442">Lipid degradation</keyword>
<feature type="compositionally biased region" description="Low complexity" evidence="18">
    <location>
        <begin position="542"/>
        <end position="551"/>
    </location>
</feature>
<keyword evidence="11" id="KW-0735">Signal-anchor</keyword>
<evidence type="ECO:0000256" key="9">
    <source>
        <dbReference type="ARBA" id="ARBA00022801"/>
    </source>
</evidence>
<evidence type="ECO:0000313" key="21">
    <source>
        <dbReference type="Proteomes" id="UP000315522"/>
    </source>
</evidence>
<comment type="subunit">
    <text evidence="5">Binds to both phosphatidylinositol (PI) and phosphatidylinositol 3,5-bisphosphate (PIP2).</text>
</comment>
<dbReference type="FunFam" id="3.40.50.1820:FF:000129">
    <property type="entry name" value="Autophagy related lipase Atg15, putative"/>
    <property type="match status" value="1"/>
</dbReference>
<evidence type="ECO:0000256" key="7">
    <source>
        <dbReference type="ARBA" id="ARBA00022692"/>
    </source>
</evidence>
<reference evidence="20 21" key="1">
    <citation type="submission" date="2018-05" db="EMBL/GenBank/DDBJ databases">
        <title>Genome sequencing and assembly of the regulated plant pathogen Lachnellula willkommii and related sister species for the development of diagnostic species identification markers.</title>
        <authorList>
            <person name="Giroux E."/>
            <person name="Bilodeau G."/>
        </authorList>
    </citation>
    <scope>NUCLEOTIDE SEQUENCE [LARGE SCALE GENOMIC DNA]</scope>
    <source>
        <strain evidence="20 21">CBS 172.35</strain>
    </source>
</reference>
<comment type="subcellular location">
    <subcellularLocation>
        <location evidence="3">Endosome</location>
        <location evidence="3">Multivesicular body membrane</location>
        <topology evidence="3">Single-pass type II membrane protein</topology>
    </subcellularLocation>
    <subcellularLocation>
        <location evidence="2">Prevacuolar compartment membrane</location>
        <topology evidence="2">Single-pass type II membrane protein</topology>
    </subcellularLocation>
</comment>
<evidence type="ECO:0000256" key="5">
    <source>
        <dbReference type="ARBA" id="ARBA00011137"/>
    </source>
</evidence>
<feature type="signal peptide" evidence="19">
    <location>
        <begin position="1"/>
        <end position="35"/>
    </location>
</feature>
<dbReference type="InterPro" id="IPR029058">
    <property type="entry name" value="AB_hydrolase_fold"/>
</dbReference>
<evidence type="ECO:0000256" key="18">
    <source>
        <dbReference type="SAM" id="MobiDB-lite"/>
    </source>
</evidence>
<sequence>MPIHRQPKCTSAGRVTSRMLLSFLLLSAPIAASRGDLTRQQQQLAPILPPIPATPLIQDPGRNEHVFTLRHVFHHGDLNRPTQHIRLDVPKEGSSLWIETEDEGRVEEVNRPLVVRSNSMNIHRLKDRRPSVVDPMVAAAREYDQVWASSPDIWTFDEVRGPDVTDPETILTFAQMAANAYVDKPDTGNWKDVNGGFNRTDDRGFGWDSDGLRGYLYADETNSTIVIGLKGTTLAIWDGDGTTTNDKENDNLFFSCCCGQQGSYLYRTVCDCATATYTCNLTCLKKSLKKENRYYAAARHLYNNVTALYPNSDVWMSGHSLGGSVSAMIGLTYGNPVLTFEAVPDALPASRLGLPVPPGVDPDRPGQREFTGAYHFGQNADPIYMGTCNGATASCSYAGYALESACHTGRECVYDVVKDNSTRVSIVTHRIIWVINNVLTKYTTVPECKFTPECYDCPLWKEVTGNSTKTSTTSSSTSTSRTKTRTSTCETPGWWGCLDETTTSGITTTSSSSTTTTTSTSTCKTPGWFGCNDETTTTSKPKTTIPTATATKTKHTESSTTTTCESPGWFGCNDPTATAAPTSASHSTAECSSPGLLWGCYDDTTTHTQSHPITSPPPMPTSTPTSHVPSKTSSHSCTSPAWFGLVCEDPSPVPTNSPEKLHCLRRSWLGVCNDWSGTNDVYKEI</sequence>
<dbReference type="GO" id="GO:0005775">
    <property type="term" value="C:vacuolar lumen"/>
    <property type="evidence" value="ECO:0007669"/>
    <property type="project" value="TreeGrafter"/>
</dbReference>
<feature type="region of interest" description="Disordered" evidence="18">
    <location>
        <begin position="608"/>
        <end position="633"/>
    </location>
</feature>
<keyword evidence="16" id="KW-0325">Glycoprotein</keyword>
<keyword evidence="13" id="KW-0072">Autophagy</keyword>
<evidence type="ECO:0000256" key="15">
    <source>
        <dbReference type="ARBA" id="ARBA00023136"/>
    </source>
</evidence>
<dbReference type="GO" id="GO:0004806">
    <property type="term" value="F:triacylglycerol lipase activity"/>
    <property type="evidence" value="ECO:0007669"/>
    <property type="project" value="UniProtKB-EC"/>
</dbReference>